<dbReference type="InterPro" id="IPR053927">
    <property type="entry name" value="FlgK_helical"/>
</dbReference>
<dbReference type="Pfam" id="PF00460">
    <property type="entry name" value="Flg_bb_rod"/>
    <property type="match status" value="1"/>
</dbReference>
<dbReference type="Pfam" id="PF22638">
    <property type="entry name" value="FlgK_D1"/>
    <property type="match status" value="1"/>
</dbReference>
<name>A0ABU8E1U2_9ACTN</name>
<feature type="domain" description="Flagellar basal body rod protein N-terminal" evidence="7">
    <location>
        <begin position="7"/>
        <end position="37"/>
    </location>
</feature>
<proteinExistence type="inferred from homology"/>
<evidence type="ECO:0000256" key="3">
    <source>
        <dbReference type="ARBA" id="ARBA00009677"/>
    </source>
</evidence>
<dbReference type="EMBL" id="JBAPLV010000002">
    <property type="protein sequence ID" value="MEI4277318.1"/>
    <property type="molecule type" value="Genomic_DNA"/>
</dbReference>
<evidence type="ECO:0000256" key="2">
    <source>
        <dbReference type="ARBA" id="ARBA00004613"/>
    </source>
</evidence>
<dbReference type="RefSeq" id="WP_336391762.1">
    <property type="nucleotide sequence ID" value="NZ_JBAPLV010000002.1"/>
</dbReference>
<keyword evidence="11" id="KW-1185">Reference proteome</keyword>
<organism evidence="10 11">
    <name type="scientific">Klenkia terrae</name>
    <dbReference type="NCBI Taxonomy" id="1052259"/>
    <lineage>
        <taxon>Bacteria</taxon>
        <taxon>Bacillati</taxon>
        <taxon>Actinomycetota</taxon>
        <taxon>Actinomycetes</taxon>
        <taxon>Geodermatophilales</taxon>
        <taxon>Geodermatophilaceae</taxon>
        <taxon>Klenkia</taxon>
    </lineage>
</organism>
<evidence type="ECO:0000256" key="6">
    <source>
        <dbReference type="ARBA" id="ARBA00023143"/>
    </source>
</evidence>
<evidence type="ECO:0000313" key="10">
    <source>
        <dbReference type="EMBL" id="MEI4277318.1"/>
    </source>
</evidence>
<keyword evidence="10" id="KW-0969">Cilium</keyword>
<dbReference type="PANTHER" id="PTHR30033">
    <property type="entry name" value="FLAGELLAR HOOK-ASSOCIATED PROTEIN 1"/>
    <property type="match status" value="1"/>
</dbReference>
<dbReference type="Pfam" id="PF06429">
    <property type="entry name" value="Flg_bbr_C"/>
    <property type="match status" value="1"/>
</dbReference>
<reference evidence="10 11" key="1">
    <citation type="submission" date="2024-03" db="EMBL/GenBank/DDBJ databases">
        <title>Draft genome sequence of Klenkia terrae.</title>
        <authorList>
            <person name="Duangmal K."/>
            <person name="Chantavorakit T."/>
        </authorList>
    </citation>
    <scope>NUCLEOTIDE SEQUENCE [LARGE SCALE GENOMIC DNA]</scope>
    <source>
        <strain evidence="10 11">JCM 17786</strain>
    </source>
</reference>
<evidence type="ECO:0000256" key="5">
    <source>
        <dbReference type="ARBA" id="ARBA00022525"/>
    </source>
</evidence>
<sequence length="469" mass="48376">MSGFSTLNVASRALAAQQKAIEVTSQNVANANTVGYTRQRVEMQSLSSASAYGLQAREDSLGNGVSADKVIRVRDAFLERRTQQESGRAAQAATTAAAFDQLETSFGEPGTTGIQSLLTASSTAWSQLSTRPTDTTSRIAVLSSAKDLVNGLRTASSAISDQWTSTRTNADDVIAEANATLTQIADLNRVIQATVSRGNPANELMDQRDVLVASLSQSLGATATDTTDGMVDVVVGGNTLVSGSGVSRIALTGGTSPDTMSTTPVRLSIVPGGSVLQPGGTVGGQLAAMNTVLPGYQAKLDGVASAVIKGVNDLVTTGYDQDGIAGKKLYDGTNARDITVLLTDPAKVAAAAKMPVMDGLAVKDASADGDLADKVAQLAKQATSADATYRSMITTLGIESRSAISLSTTAASVLKQVDESRLSVSGVSLDEEMTNLLVFKQSYAAAARVVTAIDEMLDVLINKTGLVGR</sequence>
<dbReference type="PANTHER" id="PTHR30033:SF1">
    <property type="entry name" value="FLAGELLAR HOOK-ASSOCIATED PROTEIN 1"/>
    <property type="match status" value="1"/>
</dbReference>
<dbReference type="InterPro" id="IPR002371">
    <property type="entry name" value="FlgK"/>
</dbReference>
<dbReference type="InterPro" id="IPR010930">
    <property type="entry name" value="Flg_bb/hook_C_dom"/>
</dbReference>
<feature type="domain" description="Flagellar hook-associated protein FlgK helical" evidence="9">
    <location>
        <begin position="100"/>
        <end position="330"/>
    </location>
</feature>
<protein>
    <recommendedName>
        <fullName evidence="4">Flagellar hook-associated protein 1</fullName>
    </recommendedName>
</protein>
<keyword evidence="10" id="KW-0282">Flagellum</keyword>
<evidence type="ECO:0000259" key="8">
    <source>
        <dbReference type="Pfam" id="PF06429"/>
    </source>
</evidence>
<keyword evidence="6" id="KW-0975">Bacterial flagellum</keyword>
<gene>
    <name evidence="10" type="primary">flgK</name>
    <name evidence="10" type="ORF">UXQ13_02475</name>
</gene>
<dbReference type="NCBIfam" id="TIGR02492">
    <property type="entry name" value="flgK_ends"/>
    <property type="match status" value="1"/>
</dbReference>
<keyword evidence="10" id="KW-0966">Cell projection</keyword>
<keyword evidence="5" id="KW-0964">Secreted</keyword>
<evidence type="ECO:0000256" key="1">
    <source>
        <dbReference type="ARBA" id="ARBA00004365"/>
    </source>
</evidence>
<evidence type="ECO:0000256" key="4">
    <source>
        <dbReference type="ARBA" id="ARBA00016244"/>
    </source>
</evidence>
<evidence type="ECO:0000259" key="7">
    <source>
        <dbReference type="Pfam" id="PF00460"/>
    </source>
</evidence>
<comment type="subcellular location">
    <subcellularLocation>
        <location evidence="1">Bacterial flagellum</location>
    </subcellularLocation>
    <subcellularLocation>
        <location evidence="2">Secreted</location>
    </subcellularLocation>
</comment>
<evidence type="ECO:0000313" key="11">
    <source>
        <dbReference type="Proteomes" id="UP001373496"/>
    </source>
</evidence>
<comment type="similarity">
    <text evidence="3">Belongs to the flagella basal body rod proteins family.</text>
</comment>
<evidence type="ECO:0000259" key="9">
    <source>
        <dbReference type="Pfam" id="PF22638"/>
    </source>
</evidence>
<dbReference type="SUPFAM" id="SSF64518">
    <property type="entry name" value="Phase 1 flagellin"/>
    <property type="match status" value="1"/>
</dbReference>
<comment type="caution">
    <text evidence="10">The sequence shown here is derived from an EMBL/GenBank/DDBJ whole genome shotgun (WGS) entry which is preliminary data.</text>
</comment>
<dbReference type="InterPro" id="IPR001444">
    <property type="entry name" value="Flag_bb_rod_N"/>
</dbReference>
<accession>A0ABU8E1U2</accession>
<feature type="domain" description="Flagellar basal-body/hook protein C-terminal" evidence="8">
    <location>
        <begin position="421"/>
        <end position="462"/>
    </location>
</feature>
<dbReference type="Proteomes" id="UP001373496">
    <property type="component" value="Unassembled WGS sequence"/>
</dbReference>